<evidence type="ECO:0000313" key="3">
    <source>
        <dbReference type="Proteomes" id="UP000663834"/>
    </source>
</evidence>
<dbReference type="OrthoDB" id="10014713at2759"/>
<sequence>MPWKSVYKNKKEYKTERTLVLLLGGSIYDDGFNIQIANRHRCGDERFRTNTCHYMAFCSYTPSIDIKGERTTFILYWGGHETKDTGNWGFSYGGEITCHDVINTCHARTFADDFNDTSSLTIIASTCYSDAWIETLRTENIPRSLLMRKFIIEQQYSIGWYLWTCIDQHPTHLCDYGETKDGEDFSAGQQ</sequence>
<dbReference type="Proteomes" id="UP000681720">
    <property type="component" value="Unassembled WGS sequence"/>
</dbReference>
<dbReference type="AlphaFoldDB" id="A0A816ECD7"/>
<evidence type="ECO:0000313" key="2">
    <source>
        <dbReference type="EMBL" id="CAF4742825.1"/>
    </source>
</evidence>
<dbReference type="Proteomes" id="UP000663834">
    <property type="component" value="Unassembled WGS sequence"/>
</dbReference>
<comment type="caution">
    <text evidence="1">The sequence shown here is derived from an EMBL/GenBank/DDBJ whole genome shotgun (WGS) entry which is preliminary data.</text>
</comment>
<reference evidence="1" key="1">
    <citation type="submission" date="2021-02" db="EMBL/GenBank/DDBJ databases">
        <authorList>
            <person name="Nowell W R."/>
        </authorList>
    </citation>
    <scope>NUCLEOTIDE SEQUENCE</scope>
</reference>
<protein>
    <submittedName>
        <fullName evidence="1">Uncharacterized protein</fullName>
    </submittedName>
</protein>
<gene>
    <name evidence="2" type="ORF">GIL414_LOCUS44806</name>
    <name evidence="1" type="ORF">KQP761_LOCUS28967</name>
</gene>
<dbReference type="EMBL" id="CAJOBJ010136093">
    <property type="protein sequence ID" value="CAF4742825.1"/>
    <property type="molecule type" value="Genomic_DNA"/>
</dbReference>
<organism evidence="1 3">
    <name type="scientific">Rotaria magnacalcarata</name>
    <dbReference type="NCBI Taxonomy" id="392030"/>
    <lineage>
        <taxon>Eukaryota</taxon>
        <taxon>Metazoa</taxon>
        <taxon>Spiralia</taxon>
        <taxon>Gnathifera</taxon>
        <taxon>Rotifera</taxon>
        <taxon>Eurotatoria</taxon>
        <taxon>Bdelloidea</taxon>
        <taxon>Philodinida</taxon>
        <taxon>Philodinidae</taxon>
        <taxon>Rotaria</taxon>
    </lineage>
</organism>
<name>A0A816ECD7_9BILA</name>
<accession>A0A816ECD7</accession>
<proteinExistence type="predicted"/>
<evidence type="ECO:0000313" key="1">
    <source>
        <dbReference type="EMBL" id="CAF1645738.1"/>
    </source>
</evidence>
<dbReference type="EMBL" id="CAJNOW010015853">
    <property type="protein sequence ID" value="CAF1645738.1"/>
    <property type="molecule type" value="Genomic_DNA"/>
</dbReference>